<dbReference type="EMBL" id="JAUSUU010000001">
    <property type="protein sequence ID" value="MDQ0333618.1"/>
    <property type="molecule type" value="Genomic_DNA"/>
</dbReference>
<gene>
    <name evidence="1" type="ORF">J2Z56_000747</name>
    <name evidence="2" type="ORF">J2Z57_000040</name>
</gene>
<proteinExistence type="predicted"/>
<dbReference type="Proteomes" id="UP001138672">
    <property type="component" value="Unassembled WGS sequence"/>
</dbReference>
<dbReference type="EMBL" id="JAGGJQ010000002">
    <property type="protein sequence ID" value="MBP1838841.1"/>
    <property type="molecule type" value="Genomic_DNA"/>
</dbReference>
<sequence length="78" mass="9023">MAAHYINTIAEGLKQYDNSLHSNQYYNDLAWKGLYKISDGETNSHILTDAWNTLTTTEQNRIKNTIKDEHTYGNKNCK</sequence>
<evidence type="ECO:0000313" key="3">
    <source>
        <dbReference type="Proteomes" id="UP001138672"/>
    </source>
</evidence>
<protein>
    <submittedName>
        <fullName evidence="1">Uncharacterized protein</fullName>
    </submittedName>
</protein>
<reference evidence="1" key="1">
    <citation type="submission" date="2021-03" db="EMBL/GenBank/DDBJ databases">
        <title>Genomic Encyclopedia of Type Strains, Phase IV (KMG-IV): sequencing the most valuable type-strain genomes for metagenomic binning, comparative biology and taxonomic classification.</title>
        <authorList>
            <person name="Goeker M."/>
        </authorList>
    </citation>
    <scope>NUCLEOTIDE SEQUENCE</scope>
    <source>
        <strain evidence="1">DSM 15523</strain>
        <strain evidence="2 4">DSM 16476</strain>
    </source>
</reference>
<keyword evidence="4" id="KW-1185">Reference proteome</keyword>
<name>A0A9X0YI75_9FLAO</name>
<dbReference type="AlphaFoldDB" id="A0A9X0YI75"/>
<evidence type="ECO:0000313" key="4">
    <source>
        <dbReference type="Proteomes" id="UP001231587"/>
    </source>
</evidence>
<dbReference type="RefSeq" id="WP_057781442.1">
    <property type="nucleotide sequence ID" value="NZ_JAGGJQ010000002.1"/>
</dbReference>
<organism evidence="1 3">
    <name type="scientific">Formosa algae</name>
    <dbReference type="NCBI Taxonomy" id="225843"/>
    <lineage>
        <taxon>Bacteria</taxon>
        <taxon>Pseudomonadati</taxon>
        <taxon>Bacteroidota</taxon>
        <taxon>Flavobacteriia</taxon>
        <taxon>Flavobacteriales</taxon>
        <taxon>Flavobacteriaceae</taxon>
        <taxon>Formosa</taxon>
    </lineage>
</organism>
<evidence type="ECO:0000313" key="1">
    <source>
        <dbReference type="EMBL" id="MBP1838841.1"/>
    </source>
</evidence>
<dbReference type="Proteomes" id="UP001231587">
    <property type="component" value="Unassembled WGS sequence"/>
</dbReference>
<accession>A0A9X0YI75</accession>
<comment type="caution">
    <text evidence="1">The sequence shown here is derived from an EMBL/GenBank/DDBJ whole genome shotgun (WGS) entry which is preliminary data.</text>
</comment>
<evidence type="ECO:0000313" key="2">
    <source>
        <dbReference type="EMBL" id="MDQ0333618.1"/>
    </source>
</evidence>